<accession>A0ABU2D331</accession>
<feature type="compositionally biased region" description="Polar residues" evidence="1">
    <location>
        <begin position="15"/>
        <end position="26"/>
    </location>
</feature>
<dbReference type="RefSeq" id="WP_310576418.1">
    <property type="nucleotide sequence ID" value="NZ_JAVKPK010000048.1"/>
</dbReference>
<proteinExistence type="predicted"/>
<protein>
    <submittedName>
        <fullName evidence="2">Uncharacterized protein</fullName>
    </submittedName>
</protein>
<feature type="compositionally biased region" description="Basic and acidic residues" evidence="1">
    <location>
        <begin position="1"/>
        <end position="14"/>
    </location>
</feature>
<feature type="region of interest" description="Disordered" evidence="1">
    <location>
        <begin position="1"/>
        <end position="26"/>
    </location>
</feature>
<dbReference type="Proteomes" id="UP001246244">
    <property type="component" value="Unassembled WGS sequence"/>
</dbReference>
<dbReference type="EMBL" id="JAVKPK010000048">
    <property type="protein sequence ID" value="MDR7666390.1"/>
    <property type="molecule type" value="Genomic_DNA"/>
</dbReference>
<evidence type="ECO:0000313" key="2">
    <source>
        <dbReference type="EMBL" id="MDR7666390.1"/>
    </source>
</evidence>
<keyword evidence="3" id="KW-1185">Reference proteome</keyword>
<comment type="caution">
    <text evidence="2">The sequence shown here is derived from an EMBL/GenBank/DDBJ whole genome shotgun (WGS) entry which is preliminary data.</text>
</comment>
<evidence type="ECO:0000313" key="3">
    <source>
        <dbReference type="Proteomes" id="UP001246244"/>
    </source>
</evidence>
<name>A0ABU2D331_9EURY</name>
<sequence>MAEHQYEQQPKKTDTIAQKQTTPSQSSRIRFVMERIKNVTA</sequence>
<organism evidence="2 3">
    <name type="scientific">Methanosarcina baikalica</name>
    <dbReference type="NCBI Taxonomy" id="3073890"/>
    <lineage>
        <taxon>Archaea</taxon>
        <taxon>Methanobacteriati</taxon>
        <taxon>Methanobacteriota</taxon>
        <taxon>Stenosarchaea group</taxon>
        <taxon>Methanomicrobia</taxon>
        <taxon>Methanosarcinales</taxon>
        <taxon>Methanosarcinaceae</taxon>
        <taxon>Methanosarcina</taxon>
    </lineage>
</organism>
<gene>
    <name evidence="2" type="ORF">RG963_11485</name>
</gene>
<reference evidence="3" key="1">
    <citation type="submission" date="2023-07" db="EMBL/GenBank/DDBJ databases">
        <title>Whole-genome sequencing of a new Methanosarcina sp. Z-7115.</title>
        <authorList>
            <person name="Zhilina T.N."/>
            <person name="Merkel A.Y."/>
        </authorList>
    </citation>
    <scope>NUCLEOTIDE SEQUENCE [LARGE SCALE GENOMIC DNA]</scope>
    <source>
        <strain evidence="3">Z-7115</strain>
    </source>
</reference>
<evidence type="ECO:0000256" key="1">
    <source>
        <dbReference type="SAM" id="MobiDB-lite"/>
    </source>
</evidence>